<dbReference type="AlphaFoldDB" id="A0A494YRP0"/>
<organism evidence="1 2">
    <name type="scientific">Ureibacillus endophyticus</name>
    <dbReference type="NCBI Taxonomy" id="1978490"/>
    <lineage>
        <taxon>Bacteria</taxon>
        <taxon>Bacillati</taxon>
        <taxon>Bacillota</taxon>
        <taxon>Bacilli</taxon>
        <taxon>Bacillales</taxon>
        <taxon>Caryophanaceae</taxon>
        <taxon>Ureibacillus</taxon>
    </lineage>
</organism>
<protein>
    <submittedName>
        <fullName evidence="1">Uncharacterized protein</fullName>
    </submittedName>
</protein>
<sequence>MRIIQCLSDIEYLRAENKLPMPLIKEIEQDFLGIYEAENHDNIYLLNYRFPLMQALFVLEKGDDVIGRFSDPFALEFVEKVEIGEVEYYRCGLRKGPFIQLYYSLMNSHKAEIEEWLREHAAWNEGIGDF</sequence>
<comment type="caution">
    <text evidence="1">The sequence shown here is derived from an EMBL/GenBank/DDBJ whole genome shotgun (WGS) entry which is preliminary data.</text>
</comment>
<evidence type="ECO:0000313" key="2">
    <source>
        <dbReference type="Proteomes" id="UP000272238"/>
    </source>
</evidence>
<proteinExistence type="predicted"/>
<dbReference type="Proteomes" id="UP000272238">
    <property type="component" value="Unassembled WGS sequence"/>
</dbReference>
<dbReference type="OrthoDB" id="2876757at2"/>
<evidence type="ECO:0000313" key="1">
    <source>
        <dbReference type="EMBL" id="RKQ12141.1"/>
    </source>
</evidence>
<dbReference type="EMBL" id="RBZN01000090">
    <property type="protein sequence ID" value="RKQ12141.1"/>
    <property type="molecule type" value="Genomic_DNA"/>
</dbReference>
<accession>A0A494YRP0</accession>
<dbReference type="RefSeq" id="WP_121216014.1">
    <property type="nucleotide sequence ID" value="NZ_RBZN01000090.1"/>
</dbReference>
<name>A0A494YRP0_9BACL</name>
<gene>
    <name evidence="1" type="ORF">D8M03_17190</name>
</gene>
<reference evidence="1 2" key="1">
    <citation type="journal article" date="2016" name="Antonie Van Leeuwenhoek">
        <title>Lysinibacillus endophyticus sp. nov., an indole-3-acetic acid producing endophytic bacterium isolated from corn root (Zea mays cv. Xinken-5).</title>
        <authorList>
            <person name="Yu J."/>
            <person name="Guan X."/>
            <person name="Liu C."/>
            <person name="Xiang W."/>
            <person name="Yu Z."/>
            <person name="Liu X."/>
            <person name="Wang G."/>
        </authorList>
    </citation>
    <scope>NUCLEOTIDE SEQUENCE [LARGE SCALE GENOMIC DNA]</scope>
    <source>
        <strain evidence="1 2">DSM 100506</strain>
    </source>
</reference>
<keyword evidence="2" id="KW-1185">Reference proteome</keyword>